<feature type="region of interest" description="Disordered" evidence="1">
    <location>
        <begin position="171"/>
        <end position="229"/>
    </location>
</feature>
<dbReference type="EMBL" id="PDCK01000039">
    <property type="protein sequence ID" value="PRQ56845.1"/>
    <property type="molecule type" value="Genomic_DNA"/>
</dbReference>
<accession>A0A2P6SDU8</accession>
<protein>
    <submittedName>
        <fullName evidence="2">Uncharacterized protein</fullName>
    </submittedName>
</protein>
<gene>
    <name evidence="2" type="ORF">RchiOBHm_Chr1g0341771</name>
</gene>
<dbReference type="Proteomes" id="UP000238479">
    <property type="component" value="Chromosome 1"/>
</dbReference>
<evidence type="ECO:0000313" key="3">
    <source>
        <dbReference type="Proteomes" id="UP000238479"/>
    </source>
</evidence>
<dbReference type="AlphaFoldDB" id="A0A2P6SDU8"/>
<evidence type="ECO:0000256" key="1">
    <source>
        <dbReference type="SAM" id="MobiDB-lite"/>
    </source>
</evidence>
<proteinExistence type="predicted"/>
<feature type="region of interest" description="Disordered" evidence="1">
    <location>
        <begin position="1"/>
        <end position="24"/>
    </location>
</feature>
<evidence type="ECO:0000313" key="2">
    <source>
        <dbReference type="EMBL" id="PRQ56845.1"/>
    </source>
</evidence>
<sequence>MATQSDRLQDEQMKEGTKLDLPNPFQSVANGMFHNGTFRFKGIQTPILPPLARNLFGTKDVTKQRKPVLLHSAQLKTSEESVKALALVPFDEAQVLPNETESLESFKRGRPSSPFASPKKLKFLLNDGLEGKGDTCLPLKKMKLPALRFTAQSLGLIEAPGGMLVPAEVAMPKAGTKTEQAATKKKRGRPLGSRNKNPPKSKKVPVEEVLSTLYSGKPPSPSLKGKEKF</sequence>
<keyword evidence="3" id="KW-1185">Reference proteome</keyword>
<feature type="compositionally biased region" description="Basic and acidic residues" evidence="1">
    <location>
        <begin position="7"/>
        <end position="18"/>
    </location>
</feature>
<dbReference type="Gramene" id="PRQ56845">
    <property type="protein sequence ID" value="PRQ56845"/>
    <property type="gene ID" value="RchiOBHm_Chr1g0341771"/>
</dbReference>
<comment type="caution">
    <text evidence="2">The sequence shown here is derived from an EMBL/GenBank/DDBJ whole genome shotgun (WGS) entry which is preliminary data.</text>
</comment>
<name>A0A2P6SDU8_ROSCH</name>
<reference evidence="2 3" key="1">
    <citation type="journal article" date="2018" name="Nat. Genet.">
        <title>The Rosa genome provides new insights in the design of modern roses.</title>
        <authorList>
            <person name="Bendahmane M."/>
        </authorList>
    </citation>
    <scope>NUCLEOTIDE SEQUENCE [LARGE SCALE GENOMIC DNA]</scope>
    <source>
        <strain evidence="3">cv. Old Blush</strain>
    </source>
</reference>
<organism evidence="2 3">
    <name type="scientific">Rosa chinensis</name>
    <name type="common">China rose</name>
    <dbReference type="NCBI Taxonomy" id="74649"/>
    <lineage>
        <taxon>Eukaryota</taxon>
        <taxon>Viridiplantae</taxon>
        <taxon>Streptophyta</taxon>
        <taxon>Embryophyta</taxon>
        <taxon>Tracheophyta</taxon>
        <taxon>Spermatophyta</taxon>
        <taxon>Magnoliopsida</taxon>
        <taxon>eudicotyledons</taxon>
        <taxon>Gunneridae</taxon>
        <taxon>Pentapetalae</taxon>
        <taxon>rosids</taxon>
        <taxon>fabids</taxon>
        <taxon>Rosales</taxon>
        <taxon>Rosaceae</taxon>
        <taxon>Rosoideae</taxon>
        <taxon>Rosoideae incertae sedis</taxon>
        <taxon>Rosa</taxon>
    </lineage>
</organism>